<evidence type="ECO:0000313" key="3">
    <source>
        <dbReference type="Proteomes" id="UP001210528"/>
    </source>
</evidence>
<feature type="transmembrane region" description="Helical" evidence="1">
    <location>
        <begin position="44"/>
        <end position="63"/>
    </location>
</feature>
<reference evidence="2 3" key="1">
    <citation type="submission" date="2023-01" db="EMBL/GenBank/DDBJ databases">
        <title>Halorubrum ezzemoulense from Santa Pola, Spain.</title>
        <authorList>
            <person name="Feng Y."/>
            <person name="Louyakis A.S."/>
            <person name="Gogarten J.P."/>
        </authorList>
    </citation>
    <scope>NUCLEOTIDE SEQUENCE [LARGE SCALE GENOMIC DNA]</scope>
    <source>
        <strain evidence="2 3">AMM015</strain>
    </source>
</reference>
<name>A0ABT4Z6D2_HALEZ</name>
<dbReference type="Proteomes" id="UP001210528">
    <property type="component" value="Unassembled WGS sequence"/>
</dbReference>
<protein>
    <submittedName>
        <fullName evidence="2">Uncharacterized protein</fullName>
    </submittedName>
</protein>
<sequence length="71" mass="8200">MNDLGDLEPDSVISDDWKREAVEVALVFTVVYTALAYVDYLSPFAAVMFIPLSILLYFSVDLYRYQREVDQ</sequence>
<keyword evidence="1" id="KW-1133">Transmembrane helix</keyword>
<proteinExistence type="predicted"/>
<keyword evidence="1" id="KW-0472">Membrane</keyword>
<keyword evidence="1" id="KW-0812">Transmembrane</keyword>
<gene>
    <name evidence="2" type="ORF">PM085_15800</name>
</gene>
<dbReference type="EMBL" id="JAQLUK010000027">
    <property type="protein sequence ID" value="MDB2293721.1"/>
    <property type="molecule type" value="Genomic_DNA"/>
</dbReference>
<dbReference type="RefSeq" id="WP_271970481.1">
    <property type="nucleotide sequence ID" value="NZ_JAQLUK010000027.1"/>
</dbReference>
<accession>A0ABT4Z6D2</accession>
<evidence type="ECO:0000313" key="2">
    <source>
        <dbReference type="EMBL" id="MDB2293721.1"/>
    </source>
</evidence>
<organism evidence="2 3">
    <name type="scientific">Halorubrum ezzemoulense</name>
    <name type="common">Halorubrum chaoviator</name>
    <dbReference type="NCBI Taxonomy" id="337243"/>
    <lineage>
        <taxon>Archaea</taxon>
        <taxon>Methanobacteriati</taxon>
        <taxon>Methanobacteriota</taxon>
        <taxon>Stenosarchaea group</taxon>
        <taxon>Halobacteria</taxon>
        <taxon>Halobacteriales</taxon>
        <taxon>Haloferacaceae</taxon>
        <taxon>Halorubrum</taxon>
    </lineage>
</organism>
<comment type="caution">
    <text evidence="2">The sequence shown here is derived from an EMBL/GenBank/DDBJ whole genome shotgun (WGS) entry which is preliminary data.</text>
</comment>
<keyword evidence="3" id="KW-1185">Reference proteome</keyword>
<evidence type="ECO:0000256" key="1">
    <source>
        <dbReference type="SAM" id="Phobius"/>
    </source>
</evidence>